<sequence>MGFSLLGMETKGTYRQHYNLAPNVGPARTDNATIWRPTWGPLEPTMLQSGAQRGARSNRQCYNLATNVGPARTDNTTVWCPKWGPTTLHL</sequence>
<keyword evidence="2" id="KW-1185">Reference proteome</keyword>
<protein>
    <submittedName>
        <fullName evidence="1">Uncharacterized protein</fullName>
    </submittedName>
</protein>
<accession>A0AAV4SZE0</accession>
<reference evidence="1 2" key="1">
    <citation type="submission" date="2021-06" db="EMBL/GenBank/DDBJ databases">
        <title>Caerostris darwini draft genome.</title>
        <authorList>
            <person name="Kono N."/>
            <person name="Arakawa K."/>
        </authorList>
    </citation>
    <scope>NUCLEOTIDE SEQUENCE [LARGE SCALE GENOMIC DNA]</scope>
</reference>
<dbReference type="EMBL" id="BPLQ01008607">
    <property type="protein sequence ID" value="GIY38409.1"/>
    <property type="molecule type" value="Genomic_DNA"/>
</dbReference>
<gene>
    <name evidence="1" type="ORF">CDAR_367621</name>
</gene>
<organism evidence="1 2">
    <name type="scientific">Caerostris darwini</name>
    <dbReference type="NCBI Taxonomy" id="1538125"/>
    <lineage>
        <taxon>Eukaryota</taxon>
        <taxon>Metazoa</taxon>
        <taxon>Ecdysozoa</taxon>
        <taxon>Arthropoda</taxon>
        <taxon>Chelicerata</taxon>
        <taxon>Arachnida</taxon>
        <taxon>Araneae</taxon>
        <taxon>Araneomorphae</taxon>
        <taxon>Entelegynae</taxon>
        <taxon>Araneoidea</taxon>
        <taxon>Araneidae</taxon>
        <taxon>Caerostris</taxon>
    </lineage>
</organism>
<proteinExistence type="predicted"/>
<dbReference type="AlphaFoldDB" id="A0AAV4SZE0"/>
<dbReference type="Proteomes" id="UP001054837">
    <property type="component" value="Unassembled WGS sequence"/>
</dbReference>
<evidence type="ECO:0000313" key="1">
    <source>
        <dbReference type="EMBL" id="GIY38409.1"/>
    </source>
</evidence>
<evidence type="ECO:0000313" key="2">
    <source>
        <dbReference type="Proteomes" id="UP001054837"/>
    </source>
</evidence>
<comment type="caution">
    <text evidence="1">The sequence shown here is derived from an EMBL/GenBank/DDBJ whole genome shotgun (WGS) entry which is preliminary data.</text>
</comment>
<name>A0AAV4SZE0_9ARAC</name>